<dbReference type="NCBIfam" id="TIGR00229">
    <property type="entry name" value="sensory_box"/>
    <property type="match status" value="1"/>
</dbReference>
<dbReference type="CDD" id="cd18774">
    <property type="entry name" value="PDC2_HK_sensor"/>
    <property type="match status" value="1"/>
</dbReference>
<dbReference type="FunFam" id="3.30.70.270:FF:000001">
    <property type="entry name" value="Diguanylate cyclase domain protein"/>
    <property type="match status" value="1"/>
</dbReference>
<dbReference type="AlphaFoldDB" id="A0A1W6LGH1"/>
<dbReference type="Gene3D" id="3.30.70.270">
    <property type="match status" value="1"/>
</dbReference>
<proteinExistence type="predicted"/>
<dbReference type="SUPFAM" id="SSF55785">
    <property type="entry name" value="PYP-like sensor domain (PAS domain)"/>
    <property type="match status" value="1"/>
</dbReference>
<dbReference type="InterPro" id="IPR013656">
    <property type="entry name" value="PAS_4"/>
</dbReference>
<dbReference type="OrthoDB" id="5571399at2"/>
<dbReference type="Proteomes" id="UP000193427">
    <property type="component" value="Chromosome"/>
</dbReference>
<dbReference type="NCBIfam" id="TIGR00254">
    <property type="entry name" value="GGDEF"/>
    <property type="match status" value="1"/>
</dbReference>
<dbReference type="SUPFAM" id="SSF55073">
    <property type="entry name" value="Nucleotide cyclase"/>
    <property type="match status" value="1"/>
</dbReference>
<evidence type="ECO:0000313" key="1">
    <source>
        <dbReference type="EMBL" id="ARN23310.1"/>
    </source>
</evidence>
<protein>
    <submittedName>
        <fullName evidence="1">Uncharacterized protein</fullName>
    </submittedName>
</protein>
<accession>A0A1W6LGH1</accession>
<dbReference type="RefSeq" id="WP_085753628.1">
    <property type="nucleotide sequence ID" value="NZ_BSPR01000017.1"/>
</dbReference>
<dbReference type="CDD" id="cd00130">
    <property type="entry name" value="PAS"/>
    <property type="match status" value="1"/>
</dbReference>
<name>A0A1W6LGH1_9BURK</name>
<dbReference type="EMBL" id="CP015118">
    <property type="protein sequence ID" value="ARN23310.1"/>
    <property type="molecule type" value="Genomic_DNA"/>
</dbReference>
<keyword evidence="2" id="KW-1185">Reference proteome</keyword>
<dbReference type="InterPro" id="IPR000014">
    <property type="entry name" value="PAS"/>
</dbReference>
<dbReference type="PROSITE" id="PS50887">
    <property type="entry name" value="GGDEF"/>
    <property type="match status" value="1"/>
</dbReference>
<dbReference type="SMART" id="SM00091">
    <property type="entry name" value="PAS"/>
    <property type="match status" value="1"/>
</dbReference>
<reference evidence="1 2" key="1">
    <citation type="submission" date="2016-04" db="EMBL/GenBank/DDBJ databases">
        <title>Complete genome sequence of natural rubber-degrading, novel Gram-negative bacterium, Rhizobacter gummiphilus strain NS21.</title>
        <authorList>
            <person name="Tabata M."/>
            <person name="Kasai D."/>
            <person name="Fukuda M."/>
        </authorList>
    </citation>
    <scope>NUCLEOTIDE SEQUENCE [LARGE SCALE GENOMIC DNA]</scope>
    <source>
        <strain evidence="1 2">NS21</strain>
    </source>
</reference>
<sequence length="658" mass="73472">MLKHYKRRSLKAKLAFWSAAAMVVVVIAVTSFTLWMLRSDMTRNAADVQTTLSDSIARELDARVADRRQALQQAASVIDPELIARPDLLREHFASRPVVLGLFDTLIVIDREGRITFDTPEFAGRVGRSVADRAYFKEVMATGRLVVSEPLAGRATAEPNIVFAAPIRTASGETVGALGGILYLTRPNFLTELSNVKVGKTGYVSVIVKGETPMIMMHGHRDRVMTPVPPPDRSPLVYRALAGEEGTFEGVNSVGLEALFSFRLLKNVPWLLTTAYPLAEAREQLRDSERQVIALGLGLMVLAGIGIWVLVERLLAPIDHLRAAMVQSLDRSEPVVVDLRDETREVYEVVQAYNTLMAHTHEARAAVQHSEQRLRTIADNLPVLISYVDADERMQFANETYRAWSDVDPVAAIGRRIRDVVSPELYEQRREALRTALSGQRVEFDLVSTTRGTRRHLHTVYVPDVREDGRVDGLYALSTDVTALKEVEAKLNEQARVDPLTGLPNRRAFDERLQSSVARHRRTRQRLALLFLDVDHFKEINDSRGHGTGDEVLCEFARRLLTCVRQTDTVARLAGDEFVIVLEGLKDVEEAVAIAEKIGLLMRLPFHVGDEIRRVTTSIGVAYVDDPRIQAVDIMAKADGALYRAKRNGRNTFAVTTF</sequence>
<gene>
    <name evidence="1" type="ORF">A4W93_27275</name>
</gene>
<dbReference type="PROSITE" id="PS50113">
    <property type="entry name" value="PAC"/>
    <property type="match status" value="1"/>
</dbReference>
<dbReference type="PROSITE" id="PS50112">
    <property type="entry name" value="PAS"/>
    <property type="match status" value="1"/>
</dbReference>
<dbReference type="InterPro" id="IPR000160">
    <property type="entry name" value="GGDEF_dom"/>
</dbReference>
<dbReference type="STRING" id="946333.A4W93_27275"/>
<dbReference type="InterPro" id="IPR029787">
    <property type="entry name" value="Nucleotide_cyclase"/>
</dbReference>
<evidence type="ECO:0000313" key="2">
    <source>
        <dbReference type="Proteomes" id="UP000193427"/>
    </source>
</evidence>
<dbReference type="Gene3D" id="3.30.450.20">
    <property type="entry name" value="PAS domain"/>
    <property type="match status" value="2"/>
</dbReference>
<dbReference type="PANTHER" id="PTHR44757">
    <property type="entry name" value="DIGUANYLATE CYCLASE DGCP"/>
    <property type="match status" value="1"/>
</dbReference>
<dbReference type="KEGG" id="rgu:A4W93_27275"/>
<organism evidence="1 2">
    <name type="scientific">Piscinibacter gummiphilus</name>
    <dbReference type="NCBI Taxonomy" id="946333"/>
    <lineage>
        <taxon>Bacteria</taxon>
        <taxon>Pseudomonadati</taxon>
        <taxon>Pseudomonadota</taxon>
        <taxon>Betaproteobacteria</taxon>
        <taxon>Burkholderiales</taxon>
        <taxon>Sphaerotilaceae</taxon>
        <taxon>Piscinibacter</taxon>
    </lineage>
</organism>
<dbReference type="PANTHER" id="PTHR44757:SF2">
    <property type="entry name" value="BIOFILM ARCHITECTURE MAINTENANCE PROTEIN MBAA"/>
    <property type="match status" value="1"/>
</dbReference>
<dbReference type="InterPro" id="IPR000700">
    <property type="entry name" value="PAS-assoc_C"/>
</dbReference>
<dbReference type="CDD" id="cd12914">
    <property type="entry name" value="PDC1_DGC_like"/>
    <property type="match status" value="1"/>
</dbReference>
<dbReference type="Pfam" id="PF08448">
    <property type="entry name" value="PAS_4"/>
    <property type="match status" value="1"/>
</dbReference>
<dbReference type="InterPro" id="IPR043128">
    <property type="entry name" value="Rev_trsase/Diguanyl_cyclase"/>
</dbReference>
<dbReference type="CDD" id="cd01949">
    <property type="entry name" value="GGDEF"/>
    <property type="match status" value="1"/>
</dbReference>
<dbReference type="InterPro" id="IPR052155">
    <property type="entry name" value="Biofilm_reg_signaling"/>
</dbReference>
<dbReference type="InterPro" id="IPR035965">
    <property type="entry name" value="PAS-like_dom_sf"/>
</dbReference>
<dbReference type="Pfam" id="PF00990">
    <property type="entry name" value="GGDEF"/>
    <property type="match status" value="1"/>
</dbReference>
<dbReference type="SMART" id="SM00267">
    <property type="entry name" value="GGDEF"/>
    <property type="match status" value="1"/>
</dbReference>
<dbReference type="GO" id="GO:0003824">
    <property type="term" value="F:catalytic activity"/>
    <property type="evidence" value="ECO:0007669"/>
    <property type="project" value="UniProtKB-ARBA"/>
</dbReference>